<name>A0ABT0SSL8_9GAMM</name>
<organism evidence="1 2">
    <name type="scientific">Halomonas llamarensis</name>
    <dbReference type="NCBI Taxonomy" id="2945104"/>
    <lineage>
        <taxon>Bacteria</taxon>
        <taxon>Pseudomonadati</taxon>
        <taxon>Pseudomonadota</taxon>
        <taxon>Gammaproteobacteria</taxon>
        <taxon>Oceanospirillales</taxon>
        <taxon>Halomonadaceae</taxon>
        <taxon>Halomonas</taxon>
    </lineage>
</organism>
<protein>
    <submittedName>
        <fullName evidence="1">Uncharacterized protein</fullName>
    </submittedName>
</protein>
<dbReference type="RefSeq" id="WP_250082740.1">
    <property type="nucleotide sequence ID" value="NZ_JAMJPJ010000022.1"/>
</dbReference>
<comment type="caution">
    <text evidence="1">The sequence shown here is derived from an EMBL/GenBank/DDBJ whole genome shotgun (WGS) entry which is preliminary data.</text>
</comment>
<evidence type="ECO:0000313" key="1">
    <source>
        <dbReference type="EMBL" id="MCL7930819.1"/>
    </source>
</evidence>
<dbReference type="EMBL" id="JAMJPJ010000022">
    <property type="protein sequence ID" value="MCL7930819.1"/>
    <property type="molecule type" value="Genomic_DNA"/>
</dbReference>
<keyword evidence="2" id="KW-1185">Reference proteome</keyword>
<gene>
    <name evidence="1" type="ORF">M8006_12675</name>
</gene>
<sequence length="72" mass="8208">MNETQVYTAIVNSAHFKRDLRVVYLVKRCGSKVETDLVFSTDTSLDAMTLVTYDKARFQIGFCFAMPSSFWG</sequence>
<dbReference type="Proteomes" id="UP001165308">
    <property type="component" value="Unassembled WGS sequence"/>
</dbReference>
<evidence type="ECO:0000313" key="2">
    <source>
        <dbReference type="Proteomes" id="UP001165308"/>
    </source>
</evidence>
<reference evidence="1" key="1">
    <citation type="submission" date="2022-05" db="EMBL/GenBank/DDBJ databases">
        <title>Halomonas geminus sp. nov. and Halomonas llamarensis sp. nov. isolated from high-altitude salars of the Atacama Desert.</title>
        <authorList>
            <person name="Hintersatz C."/>
            <person name="Rojas L.A."/>
            <person name="Wei T.-S."/>
            <person name="Kutschke S."/>
            <person name="Lehmann F."/>
            <person name="Jain R."/>
            <person name="Pollmann K."/>
        </authorList>
    </citation>
    <scope>NUCLEOTIDE SEQUENCE</scope>
    <source>
        <strain evidence="1">ATCHA</strain>
    </source>
</reference>
<accession>A0ABT0SSL8</accession>
<proteinExistence type="predicted"/>